<dbReference type="Proteomes" id="UP001523216">
    <property type="component" value="Unassembled WGS sequence"/>
</dbReference>
<keyword evidence="1" id="KW-0805">Transcription regulation</keyword>
<dbReference type="Gene3D" id="1.10.357.10">
    <property type="entry name" value="Tetracycline Repressor, domain 2"/>
    <property type="match status" value="1"/>
</dbReference>
<feature type="DNA-binding region" description="H-T-H motif" evidence="4">
    <location>
        <begin position="40"/>
        <end position="59"/>
    </location>
</feature>
<dbReference type="PANTHER" id="PTHR30055:SF234">
    <property type="entry name" value="HTH-TYPE TRANSCRIPTIONAL REGULATOR BETI"/>
    <property type="match status" value="1"/>
</dbReference>
<feature type="domain" description="HTH tetR-type" evidence="5">
    <location>
        <begin position="18"/>
        <end position="77"/>
    </location>
</feature>
<evidence type="ECO:0000256" key="1">
    <source>
        <dbReference type="ARBA" id="ARBA00023015"/>
    </source>
</evidence>
<evidence type="ECO:0000313" key="7">
    <source>
        <dbReference type="Proteomes" id="UP001523216"/>
    </source>
</evidence>
<dbReference type="Pfam" id="PF00440">
    <property type="entry name" value="TetR_N"/>
    <property type="match status" value="1"/>
</dbReference>
<dbReference type="PROSITE" id="PS50977">
    <property type="entry name" value="HTH_TETR_2"/>
    <property type="match status" value="1"/>
</dbReference>
<gene>
    <name evidence="6" type="ORF">LXN57_42175</name>
</gene>
<name>A0ABT0YED7_9ACTN</name>
<accession>A0ABT0YED7</accession>
<evidence type="ECO:0000259" key="5">
    <source>
        <dbReference type="PROSITE" id="PS50977"/>
    </source>
</evidence>
<evidence type="ECO:0000256" key="3">
    <source>
        <dbReference type="ARBA" id="ARBA00023163"/>
    </source>
</evidence>
<reference evidence="6 7" key="1">
    <citation type="submission" date="2022-06" db="EMBL/GenBank/DDBJ databases">
        <title>Actinoplanes abujensis sp. nov., isolated from Nigerian arid soil.</title>
        <authorList>
            <person name="Ding P."/>
        </authorList>
    </citation>
    <scope>NUCLEOTIDE SEQUENCE [LARGE SCALE GENOMIC DNA]</scope>
    <source>
        <strain evidence="7">TRM88002</strain>
    </source>
</reference>
<dbReference type="InterPro" id="IPR050109">
    <property type="entry name" value="HTH-type_TetR-like_transc_reg"/>
</dbReference>
<comment type="caution">
    <text evidence="6">The sequence shown here is derived from an EMBL/GenBank/DDBJ whole genome shotgun (WGS) entry which is preliminary data.</text>
</comment>
<protein>
    <submittedName>
        <fullName evidence="6">TetR/AcrR family transcriptional regulator</fullName>
    </submittedName>
</protein>
<keyword evidence="3" id="KW-0804">Transcription</keyword>
<dbReference type="InterPro" id="IPR001647">
    <property type="entry name" value="HTH_TetR"/>
</dbReference>
<evidence type="ECO:0000313" key="6">
    <source>
        <dbReference type="EMBL" id="MCM4084165.1"/>
    </source>
</evidence>
<keyword evidence="7" id="KW-1185">Reference proteome</keyword>
<dbReference type="EMBL" id="JAMQOL010000072">
    <property type="protein sequence ID" value="MCM4084165.1"/>
    <property type="molecule type" value="Genomic_DNA"/>
</dbReference>
<dbReference type="PANTHER" id="PTHR30055">
    <property type="entry name" value="HTH-TYPE TRANSCRIPTIONAL REGULATOR RUTR"/>
    <property type="match status" value="1"/>
</dbReference>
<evidence type="ECO:0000256" key="4">
    <source>
        <dbReference type="PROSITE-ProRule" id="PRU00335"/>
    </source>
</evidence>
<dbReference type="Pfam" id="PF21597">
    <property type="entry name" value="TetR_C_43"/>
    <property type="match status" value="1"/>
</dbReference>
<dbReference type="SUPFAM" id="SSF46689">
    <property type="entry name" value="Homeodomain-like"/>
    <property type="match status" value="1"/>
</dbReference>
<sequence>MIHHPAAGAQRRLRADAQRNRDAIVDAARALFTERGATVSLDDITRAAGVGPATFYRNFPTREDLLREVLAGWEDQVRAAGAKTAAARRDPAESLRVWLSAMTAHTAVYHGVSAALLTALNDEASPLHSACLALTDASDAVLTKAAHAGVLADGVHPALLARLTSAVHATAEASHLNDAEKEEMLDVIHRGLLRPGRPPNEKEALP</sequence>
<keyword evidence="2 4" id="KW-0238">DNA-binding</keyword>
<dbReference type="PRINTS" id="PR00455">
    <property type="entry name" value="HTHTETR"/>
</dbReference>
<proteinExistence type="predicted"/>
<dbReference type="InterPro" id="IPR009057">
    <property type="entry name" value="Homeodomain-like_sf"/>
</dbReference>
<dbReference type="RefSeq" id="WP_251803920.1">
    <property type="nucleotide sequence ID" value="NZ_JAMQOL010000072.1"/>
</dbReference>
<organism evidence="6 7">
    <name type="scientific">Paractinoplanes hotanensis</name>
    <dbReference type="NCBI Taxonomy" id="2906497"/>
    <lineage>
        <taxon>Bacteria</taxon>
        <taxon>Bacillati</taxon>
        <taxon>Actinomycetota</taxon>
        <taxon>Actinomycetes</taxon>
        <taxon>Micromonosporales</taxon>
        <taxon>Micromonosporaceae</taxon>
        <taxon>Paractinoplanes</taxon>
    </lineage>
</organism>
<evidence type="ECO:0000256" key="2">
    <source>
        <dbReference type="ARBA" id="ARBA00023125"/>
    </source>
</evidence>
<dbReference type="InterPro" id="IPR049445">
    <property type="entry name" value="TetR_SbtR-like_C"/>
</dbReference>